<dbReference type="Pfam" id="PF07661">
    <property type="entry name" value="MORN_2"/>
    <property type="match status" value="2"/>
</dbReference>
<accession>A0A2D3NVK6</accession>
<dbReference type="PROSITE" id="PS51257">
    <property type="entry name" value="PROKAR_LIPOPROTEIN"/>
    <property type="match status" value="1"/>
</dbReference>
<dbReference type="EMBL" id="CP024699">
    <property type="protein sequence ID" value="ATV59439.1"/>
    <property type="molecule type" value="Genomic_DNA"/>
</dbReference>
<name>A0A2D3NVK6_9FUSO</name>
<protein>
    <submittedName>
        <fullName evidence="1">Cytoplasmic protein</fullName>
    </submittedName>
</protein>
<evidence type="ECO:0000313" key="2">
    <source>
        <dbReference type="Proteomes" id="UP000230056"/>
    </source>
</evidence>
<proteinExistence type="predicted"/>
<gene>
    <name evidence="1" type="ORF">CTM72_06645</name>
</gene>
<sequence>MKKILSTLLLLFAMLLSACGGIKYEFKEGILYADGKEASGTFEFNLNGFKAKGTFVNGLADGLFERYYPDGSIMVKDTFSNGNYLKDEIYYKNGQLMADFSSEKGLNLFYDDGQLVMASNPQTGETITYHENGNPLLIISGTKSTLFNENNEVLFEIVNGQSTDIGATLNKLEDGSYELVKGDKVIAKIDANGQILTYLYSTGEILMVSNTASENTEIFFKNGQTFFKGDGVSSRFNYKDGVPLYESNGGEWKFFDREGKQIISNFDNITDVKKLD</sequence>
<organism evidence="1 2">
    <name type="scientific">Fusobacterium pseudoperiodonticum</name>
    <dbReference type="NCBI Taxonomy" id="2663009"/>
    <lineage>
        <taxon>Bacteria</taxon>
        <taxon>Fusobacteriati</taxon>
        <taxon>Fusobacteriota</taxon>
        <taxon>Fusobacteriia</taxon>
        <taxon>Fusobacteriales</taxon>
        <taxon>Fusobacteriaceae</taxon>
        <taxon>Fusobacterium</taxon>
    </lineage>
</organism>
<dbReference type="Proteomes" id="UP000230056">
    <property type="component" value="Chromosome"/>
</dbReference>
<dbReference type="RefSeq" id="WP_100024892.1">
    <property type="nucleotide sequence ID" value="NZ_CP024699.1"/>
</dbReference>
<reference evidence="1 2" key="1">
    <citation type="submission" date="2017-11" db="EMBL/GenBank/DDBJ databases">
        <title>Genome sequencing of Fusobacterium periodonticum KCOM 1261.</title>
        <authorList>
            <person name="Kook J.-K."/>
            <person name="Park S.-N."/>
            <person name="Lim Y.K."/>
        </authorList>
    </citation>
    <scope>NUCLEOTIDE SEQUENCE [LARGE SCALE GENOMIC DNA]</scope>
    <source>
        <strain evidence="1 2">KCOM 1261</strain>
    </source>
</reference>
<dbReference type="AlphaFoldDB" id="A0A2D3NVK6"/>
<dbReference type="Gene3D" id="3.90.930.1">
    <property type="match status" value="1"/>
</dbReference>
<evidence type="ECO:0000313" key="1">
    <source>
        <dbReference type="EMBL" id="ATV59439.1"/>
    </source>
</evidence>
<dbReference type="InterPro" id="IPR011652">
    <property type="entry name" value="MORN_2"/>
</dbReference>
<dbReference type="SUPFAM" id="SSF82185">
    <property type="entry name" value="Histone H3 K4-specific methyltransferase SET7/9 N-terminal domain"/>
    <property type="match status" value="1"/>
</dbReference>